<accession>A0A483CZF0</accession>
<dbReference type="PANTHER" id="PTHR43252:SF2">
    <property type="entry name" value="TRANSCRIPTION REGULATOR, PADR-LIKE FAMILY"/>
    <property type="match status" value="1"/>
</dbReference>
<name>A0A483CZF0_9EURY</name>
<dbReference type="RefSeq" id="WP_130645816.1">
    <property type="nucleotide sequence ID" value="NZ_PGCL01000001.1"/>
</dbReference>
<comment type="caution">
    <text evidence="2">The sequence shown here is derived from an EMBL/GenBank/DDBJ whole genome shotgun (WGS) entry which is preliminary data.</text>
</comment>
<reference evidence="2 3" key="1">
    <citation type="submission" date="2017-11" db="EMBL/GenBank/DDBJ databases">
        <title>Isolation and Characterization of Methanofollis Species from Methane Seep Offshore SW Taiwan.</title>
        <authorList>
            <person name="Teng N.-H."/>
            <person name="Lai M.-C."/>
            <person name="Chen S.-C."/>
        </authorList>
    </citation>
    <scope>NUCLEOTIDE SEQUENCE [LARGE SCALE GENOMIC DNA]</scope>
    <source>
        <strain evidence="2 3">FWC-SCC2</strain>
    </source>
</reference>
<gene>
    <name evidence="2" type="ORF">CUJ86_01630</name>
</gene>
<dbReference type="Proteomes" id="UP000292580">
    <property type="component" value="Unassembled WGS sequence"/>
</dbReference>
<dbReference type="AlphaFoldDB" id="A0A483CZF0"/>
<sequence length="192" mass="22094">MQKVDIRIGQYCNGRFDFEPFGCDLLRGFWKFAGTNGREQGIIALFVLHSLQKEPKSGYDILKEIEERTGGRWVPSKGTLYPVLRHLEEDGLIGVLETGRRGKSIYGTTPAGEEMLRAVRRHRQESHKRLVLFKDLFVEIFGDSARPLDTLLFEVRCLTDALPSERQEEAAQILERTCEELRRIDADERHSC</sequence>
<dbReference type="Gene3D" id="1.10.10.10">
    <property type="entry name" value="Winged helix-like DNA-binding domain superfamily/Winged helix DNA-binding domain"/>
    <property type="match status" value="1"/>
</dbReference>
<organism evidence="2 3">
    <name type="scientific">Methanofollis fontis</name>
    <dbReference type="NCBI Taxonomy" id="2052832"/>
    <lineage>
        <taxon>Archaea</taxon>
        <taxon>Methanobacteriati</taxon>
        <taxon>Methanobacteriota</taxon>
        <taxon>Stenosarchaea group</taxon>
        <taxon>Methanomicrobia</taxon>
        <taxon>Methanomicrobiales</taxon>
        <taxon>Methanomicrobiaceae</taxon>
        <taxon>Methanofollis</taxon>
    </lineage>
</organism>
<protein>
    <submittedName>
        <fullName evidence="2">PadR family transcriptional regulator</fullName>
    </submittedName>
</protein>
<evidence type="ECO:0000313" key="2">
    <source>
        <dbReference type="EMBL" id="TAJ45459.1"/>
    </source>
</evidence>
<dbReference type="SUPFAM" id="SSF46785">
    <property type="entry name" value="Winged helix' DNA-binding domain"/>
    <property type="match status" value="1"/>
</dbReference>
<evidence type="ECO:0000259" key="1">
    <source>
        <dbReference type="Pfam" id="PF03551"/>
    </source>
</evidence>
<proteinExistence type="predicted"/>
<dbReference type="Pfam" id="PF03551">
    <property type="entry name" value="PadR"/>
    <property type="match status" value="1"/>
</dbReference>
<dbReference type="OrthoDB" id="56053at2157"/>
<dbReference type="InterPro" id="IPR005149">
    <property type="entry name" value="Tscrpt_reg_PadR_N"/>
</dbReference>
<evidence type="ECO:0000313" key="3">
    <source>
        <dbReference type="Proteomes" id="UP000292580"/>
    </source>
</evidence>
<dbReference type="PANTHER" id="PTHR43252">
    <property type="entry name" value="TRANSCRIPTIONAL REGULATOR YQJI"/>
    <property type="match status" value="1"/>
</dbReference>
<dbReference type="InterPro" id="IPR036388">
    <property type="entry name" value="WH-like_DNA-bd_sf"/>
</dbReference>
<dbReference type="InterPro" id="IPR036390">
    <property type="entry name" value="WH_DNA-bd_sf"/>
</dbReference>
<dbReference type="EMBL" id="PGCL01000001">
    <property type="protein sequence ID" value="TAJ45459.1"/>
    <property type="molecule type" value="Genomic_DNA"/>
</dbReference>
<feature type="domain" description="Transcription regulator PadR N-terminal" evidence="1">
    <location>
        <begin position="47"/>
        <end position="117"/>
    </location>
</feature>
<keyword evidence="3" id="KW-1185">Reference proteome</keyword>